<dbReference type="AlphaFoldDB" id="A0A6N1VHE4"/>
<protein>
    <submittedName>
        <fullName evidence="8">Efflux RND transporter periplasmic adaptor subunit</fullName>
    </submittedName>
</protein>
<dbReference type="RefSeq" id="WP_175278075.1">
    <property type="nucleotide sequence ID" value="NZ_CP054836.1"/>
</dbReference>
<feature type="transmembrane region" description="Helical" evidence="4">
    <location>
        <begin position="26"/>
        <end position="49"/>
    </location>
</feature>
<keyword evidence="4" id="KW-0812">Transmembrane</keyword>
<evidence type="ECO:0000256" key="2">
    <source>
        <dbReference type="SAM" id="Coils"/>
    </source>
</evidence>
<gene>
    <name evidence="8" type="ORF">HTY61_17880</name>
</gene>
<keyword evidence="4" id="KW-1133">Transmembrane helix</keyword>
<dbReference type="NCBIfam" id="TIGR01730">
    <property type="entry name" value="RND_mfp"/>
    <property type="match status" value="1"/>
</dbReference>
<name>A0A6N1VHE4_9HYPH</name>
<feature type="domain" description="YknX-like C-terminal permuted SH3-like" evidence="7">
    <location>
        <begin position="327"/>
        <end position="391"/>
    </location>
</feature>
<organism evidence="8 9">
    <name type="scientific">Oricola thermophila</name>
    <dbReference type="NCBI Taxonomy" id="2742145"/>
    <lineage>
        <taxon>Bacteria</taxon>
        <taxon>Pseudomonadati</taxon>
        <taxon>Pseudomonadota</taxon>
        <taxon>Alphaproteobacteria</taxon>
        <taxon>Hyphomicrobiales</taxon>
        <taxon>Ahrensiaceae</taxon>
        <taxon>Oricola</taxon>
    </lineage>
</organism>
<evidence type="ECO:0000259" key="7">
    <source>
        <dbReference type="Pfam" id="PF25989"/>
    </source>
</evidence>
<dbReference type="SUPFAM" id="SSF111369">
    <property type="entry name" value="HlyD-like secretion proteins"/>
    <property type="match status" value="1"/>
</dbReference>
<evidence type="ECO:0000313" key="9">
    <source>
        <dbReference type="Proteomes" id="UP000509367"/>
    </source>
</evidence>
<dbReference type="PANTHER" id="PTHR30469:SF11">
    <property type="entry name" value="BLL4320 PROTEIN"/>
    <property type="match status" value="1"/>
</dbReference>
<evidence type="ECO:0000256" key="1">
    <source>
        <dbReference type="ARBA" id="ARBA00009477"/>
    </source>
</evidence>
<feature type="compositionally biased region" description="Low complexity" evidence="3">
    <location>
        <begin position="404"/>
        <end position="419"/>
    </location>
</feature>
<dbReference type="Gene3D" id="1.10.287.470">
    <property type="entry name" value="Helix hairpin bin"/>
    <property type="match status" value="1"/>
</dbReference>
<keyword evidence="9" id="KW-1185">Reference proteome</keyword>
<feature type="domain" description="Multidrug resistance protein MdtA-like barrel-sandwich hybrid" evidence="5">
    <location>
        <begin position="111"/>
        <end position="239"/>
    </location>
</feature>
<sequence length="419" mass="44080">MAQSLRDKAAWRVRAPLSMETKLKRFLPPLAGIAIVALAWFATFGMPFMEQDPDTGTQGAASASVPPAGGPPGGGPRGRGAGATVVTLAEVEVLPFTEVFRSVGTARAQASVTVETEVAGKVTEVHFGANQEIEAGDPLVSLDDRVEQIALRTARANLAEAKATLERYTALMDMNSGAVSAVNVAEAETQVEIAEADVARAEYDLEQKTIRAPISGTLGLTDVEPGVYLAAASEIVTITDQTHLTIEFGLPDRAANIVQVGQPVRLITGSLPGRVFEGTVEGYDGQIDSTTRTIKVRAGIDNTDGLLLPGMIFNVLLAHENEPLPRVPATAITWSRDGASVWAVEQGKAEPVSVTIRHRADDMVWLDAELEEGRQVVVEGVQKLREGSQVTTAGQMAEAGNPGSGRRNAATAAAEGSAN</sequence>
<dbReference type="InterPro" id="IPR006143">
    <property type="entry name" value="RND_pump_MFP"/>
</dbReference>
<dbReference type="InterPro" id="IPR058625">
    <property type="entry name" value="MdtA-like_BSH"/>
</dbReference>
<evidence type="ECO:0000259" key="5">
    <source>
        <dbReference type="Pfam" id="PF25917"/>
    </source>
</evidence>
<dbReference type="KEGG" id="orm:HTY61_17880"/>
<evidence type="ECO:0000259" key="6">
    <source>
        <dbReference type="Pfam" id="PF25954"/>
    </source>
</evidence>
<evidence type="ECO:0000313" key="8">
    <source>
        <dbReference type="EMBL" id="QKV20184.1"/>
    </source>
</evidence>
<evidence type="ECO:0000256" key="4">
    <source>
        <dbReference type="SAM" id="Phobius"/>
    </source>
</evidence>
<evidence type="ECO:0000256" key="3">
    <source>
        <dbReference type="SAM" id="MobiDB-lite"/>
    </source>
</evidence>
<dbReference type="Gene3D" id="2.40.50.100">
    <property type="match status" value="1"/>
</dbReference>
<dbReference type="Gene3D" id="2.40.420.20">
    <property type="match status" value="1"/>
</dbReference>
<dbReference type="EMBL" id="CP054836">
    <property type="protein sequence ID" value="QKV20184.1"/>
    <property type="molecule type" value="Genomic_DNA"/>
</dbReference>
<keyword evidence="2" id="KW-0175">Coiled coil</keyword>
<feature type="coiled-coil region" evidence="2">
    <location>
        <begin position="151"/>
        <end position="204"/>
    </location>
</feature>
<feature type="region of interest" description="Disordered" evidence="3">
    <location>
        <begin position="51"/>
        <end position="81"/>
    </location>
</feature>
<accession>A0A6N1VHE4</accession>
<dbReference type="Gene3D" id="2.40.30.170">
    <property type="match status" value="1"/>
</dbReference>
<dbReference type="FunFam" id="2.40.30.170:FF:000010">
    <property type="entry name" value="Efflux RND transporter periplasmic adaptor subunit"/>
    <property type="match status" value="1"/>
</dbReference>
<dbReference type="Pfam" id="PF25989">
    <property type="entry name" value="YknX_C"/>
    <property type="match status" value="1"/>
</dbReference>
<dbReference type="GO" id="GO:0015562">
    <property type="term" value="F:efflux transmembrane transporter activity"/>
    <property type="evidence" value="ECO:0007669"/>
    <property type="project" value="TreeGrafter"/>
</dbReference>
<proteinExistence type="inferred from homology"/>
<dbReference type="Pfam" id="PF25917">
    <property type="entry name" value="BSH_RND"/>
    <property type="match status" value="1"/>
</dbReference>
<reference evidence="8 9" key="1">
    <citation type="submission" date="2020-06" db="EMBL/GenBank/DDBJ databases">
        <title>Oricola thermophila sp. nov. isolated from a tidal sediments.</title>
        <authorList>
            <person name="Kwon K.K."/>
            <person name="Yang S.-H."/>
            <person name="Park M.-J."/>
        </authorList>
    </citation>
    <scope>NUCLEOTIDE SEQUENCE [LARGE SCALE GENOMIC DNA]</scope>
    <source>
        <strain evidence="8 9">MEBiC13590</strain>
    </source>
</reference>
<feature type="domain" description="CusB-like beta-barrel" evidence="6">
    <location>
        <begin position="247"/>
        <end position="320"/>
    </location>
</feature>
<dbReference type="Pfam" id="PF25954">
    <property type="entry name" value="Beta-barrel_RND_2"/>
    <property type="match status" value="1"/>
</dbReference>
<dbReference type="InterPro" id="IPR058637">
    <property type="entry name" value="YknX-like_C"/>
</dbReference>
<dbReference type="Proteomes" id="UP000509367">
    <property type="component" value="Chromosome"/>
</dbReference>
<dbReference type="PANTHER" id="PTHR30469">
    <property type="entry name" value="MULTIDRUG RESISTANCE PROTEIN MDTA"/>
    <property type="match status" value="1"/>
</dbReference>
<keyword evidence="4" id="KW-0472">Membrane</keyword>
<dbReference type="InterPro" id="IPR058792">
    <property type="entry name" value="Beta-barrel_RND_2"/>
</dbReference>
<comment type="similarity">
    <text evidence="1">Belongs to the membrane fusion protein (MFP) (TC 8.A.1) family.</text>
</comment>
<dbReference type="GO" id="GO:1990281">
    <property type="term" value="C:efflux pump complex"/>
    <property type="evidence" value="ECO:0007669"/>
    <property type="project" value="TreeGrafter"/>
</dbReference>
<feature type="region of interest" description="Disordered" evidence="3">
    <location>
        <begin position="387"/>
        <end position="419"/>
    </location>
</feature>